<dbReference type="EMBL" id="KN840471">
    <property type="protein sequence ID" value="KIP09034.1"/>
    <property type="molecule type" value="Genomic_DNA"/>
</dbReference>
<evidence type="ECO:0000313" key="1">
    <source>
        <dbReference type="EMBL" id="KIP09034.1"/>
    </source>
</evidence>
<name>A0A0C3NUM7_PHLG1</name>
<evidence type="ECO:0000313" key="2">
    <source>
        <dbReference type="Proteomes" id="UP000053257"/>
    </source>
</evidence>
<dbReference type="OrthoDB" id="2804601at2759"/>
<dbReference type="HOGENOM" id="CLU_1696140_0_0_1"/>
<dbReference type="AlphaFoldDB" id="A0A0C3NUM7"/>
<reference evidence="1 2" key="1">
    <citation type="journal article" date="2014" name="PLoS Genet.">
        <title>Analysis of the Phlebiopsis gigantea genome, transcriptome and secretome provides insight into its pioneer colonization strategies of wood.</title>
        <authorList>
            <person name="Hori C."/>
            <person name="Ishida T."/>
            <person name="Igarashi K."/>
            <person name="Samejima M."/>
            <person name="Suzuki H."/>
            <person name="Master E."/>
            <person name="Ferreira P."/>
            <person name="Ruiz-Duenas F.J."/>
            <person name="Held B."/>
            <person name="Canessa P."/>
            <person name="Larrondo L.F."/>
            <person name="Schmoll M."/>
            <person name="Druzhinina I.S."/>
            <person name="Kubicek C.P."/>
            <person name="Gaskell J.A."/>
            <person name="Kersten P."/>
            <person name="St John F."/>
            <person name="Glasner J."/>
            <person name="Sabat G."/>
            <person name="Splinter BonDurant S."/>
            <person name="Syed K."/>
            <person name="Yadav J."/>
            <person name="Mgbeahuruike A.C."/>
            <person name="Kovalchuk A."/>
            <person name="Asiegbu F.O."/>
            <person name="Lackner G."/>
            <person name="Hoffmeister D."/>
            <person name="Rencoret J."/>
            <person name="Gutierrez A."/>
            <person name="Sun H."/>
            <person name="Lindquist E."/>
            <person name="Barry K."/>
            <person name="Riley R."/>
            <person name="Grigoriev I.V."/>
            <person name="Henrissat B."/>
            <person name="Kues U."/>
            <person name="Berka R.M."/>
            <person name="Martinez A.T."/>
            <person name="Covert S.F."/>
            <person name="Blanchette R.A."/>
            <person name="Cullen D."/>
        </authorList>
    </citation>
    <scope>NUCLEOTIDE SEQUENCE [LARGE SCALE GENOMIC DNA]</scope>
    <source>
        <strain evidence="1 2">11061_1 CR5-6</strain>
    </source>
</reference>
<dbReference type="Proteomes" id="UP000053257">
    <property type="component" value="Unassembled WGS sequence"/>
</dbReference>
<organism evidence="1 2">
    <name type="scientific">Phlebiopsis gigantea (strain 11061_1 CR5-6)</name>
    <name type="common">White-rot fungus</name>
    <name type="synonym">Peniophora gigantea</name>
    <dbReference type="NCBI Taxonomy" id="745531"/>
    <lineage>
        <taxon>Eukaryota</taxon>
        <taxon>Fungi</taxon>
        <taxon>Dikarya</taxon>
        <taxon>Basidiomycota</taxon>
        <taxon>Agaricomycotina</taxon>
        <taxon>Agaricomycetes</taxon>
        <taxon>Polyporales</taxon>
        <taxon>Phanerochaetaceae</taxon>
        <taxon>Phlebiopsis</taxon>
    </lineage>
</organism>
<protein>
    <recommendedName>
        <fullName evidence="3">MYND-type domain-containing protein</fullName>
    </recommendedName>
</protein>
<evidence type="ECO:0008006" key="3">
    <source>
        <dbReference type="Google" id="ProtNLM"/>
    </source>
</evidence>
<sequence>MFTVYTAHAETFIHIGEPGDDGDDFRADVRRVWHRTREELEALSPSVAPRRTQMIDLWTELGRKCGVDVDAPYDPSTEFNERGGPRSQARGKRCGWRECLCFGDRPSHRLKVCKRCTKVFYCSAKCQTRCVCSFRRLYVWLTSKFEGLE</sequence>
<proteinExistence type="predicted"/>
<keyword evidence="2" id="KW-1185">Reference proteome</keyword>
<accession>A0A0C3NUM7</accession>
<gene>
    <name evidence="1" type="ORF">PHLGIDRAFT_351151</name>
</gene>